<feature type="region of interest" description="Disordered" evidence="1">
    <location>
        <begin position="1"/>
        <end position="23"/>
    </location>
</feature>
<evidence type="ECO:0000313" key="3">
    <source>
        <dbReference type="Proteomes" id="UP000305067"/>
    </source>
</evidence>
<dbReference type="AlphaFoldDB" id="A0A5C3QQU6"/>
<protein>
    <submittedName>
        <fullName evidence="2">Uncharacterized protein</fullName>
    </submittedName>
</protein>
<sequence length="244" mass="26599">MSSPPFPSSLVLGSRSSSRPSILQNQRPYDALCHYYNVSPIRAPPSPIPASLDVQYLPRDGQPPTHLLVLIDPSTSAIPPIMAPIHQRSLVKGFHTNNFIPHSPSGSSLSAPVPHRPPGASHSAPLYLTLPTIQLIVPHPPSFPLLLLFALRLERQLNLLAWNLLPAAVISEFPDAAAMSQVFANPDVLDDAEFARNLSRNHGMWKNVLALGPRDAKIVEMVQLVWSVTAEAKRIRASAIGRGR</sequence>
<dbReference type="EMBL" id="ML178819">
    <property type="protein sequence ID" value="TFL03937.1"/>
    <property type="molecule type" value="Genomic_DNA"/>
</dbReference>
<reference evidence="2 3" key="1">
    <citation type="journal article" date="2019" name="Nat. Ecol. Evol.">
        <title>Megaphylogeny resolves global patterns of mushroom evolution.</title>
        <authorList>
            <person name="Varga T."/>
            <person name="Krizsan K."/>
            <person name="Foldi C."/>
            <person name="Dima B."/>
            <person name="Sanchez-Garcia M."/>
            <person name="Sanchez-Ramirez S."/>
            <person name="Szollosi G.J."/>
            <person name="Szarkandi J.G."/>
            <person name="Papp V."/>
            <person name="Albert L."/>
            <person name="Andreopoulos W."/>
            <person name="Angelini C."/>
            <person name="Antonin V."/>
            <person name="Barry K.W."/>
            <person name="Bougher N.L."/>
            <person name="Buchanan P."/>
            <person name="Buyck B."/>
            <person name="Bense V."/>
            <person name="Catcheside P."/>
            <person name="Chovatia M."/>
            <person name="Cooper J."/>
            <person name="Damon W."/>
            <person name="Desjardin D."/>
            <person name="Finy P."/>
            <person name="Geml J."/>
            <person name="Haridas S."/>
            <person name="Hughes K."/>
            <person name="Justo A."/>
            <person name="Karasinski D."/>
            <person name="Kautmanova I."/>
            <person name="Kiss B."/>
            <person name="Kocsube S."/>
            <person name="Kotiranta H."/>
            <person name="LaButti K.M."/>
            <person name="Lechner B.E."/>
            <person name="Liimatainen K."/>
            <person name="Lipzen A."/>
            <person name="Lukacs Z."/>
            <person name="Mihaltcheva S."/>
            <person name="Morgado L.N."/>
            <person name="Niskanen T."/>
            <person name="Noordeloos M.E."/>
            <person name="Ohm R.A."/>
            <person name="Ortiz-Santana B."/>
            <person name="Ovrebo C."/>
            <person name="Racz N."/>
            <person name="Riley R."/>
            <person name="Savchenko A."/>
            <person name="Shiryaev A."/>
            <person name="Soop K."/>
            <person name="Spirin V."/>
            <person name="Szebenyi C."/>
            <person name="Tomsovsky M."/>
            <person name="Tulloss R.E."/>
            <person name="Uehling J."/>
            <person name="Grigoriev I.V."/>
            <person name="Vagvolgyi C."/>
            <person name="Papp T."/>
            <person name="Martin F.M."/>
            <person name="Miettinen O."/>
            <person name="Hibbett D.S."/>
            <person name="Nagy L.G."/>
        </authorList>
    </citation>
    <scope>NUCLEOTIDE SEQUENCE [LARGE SCALE GENOMIC DNA]</scope>
    <source>
        <strain evidence="2 3">CBS 309.79</strain>
    </source>
</reference>
<proteinExistence type="predicted"/>
<keyword evidence="3" id="KW-1185">Reference proteome</keyword>
<evidence type="ECO:0000256" key="1">
    <source>
        <dbReference type="SAM" id="MobiDB-lite"/>
    </source>
</evidence>
<dbReference type="OrthoDB" id="2802364at2759"/>
<dbReference type="Proteomes" id="UP000305067">
    <property type="component" value="Unassembled WGS sequence"/>
</dbReference>
<organism evidence="2 3">
    <name type="scientific">Pterulicium gracile</name>
    <dbReference type="NCBI Taxonomy" id="1884261"/>
    <lineage>
        <taxon>Eukaryota</taxon>
        <taxon>Fungi</taxon>
        <taxon>Dikarya</taxon>
        <taxon>Basidiomycota</taxon>
        <taxon>Agaricomycotina</taxon>
        <taxon>Agaricomycetes</taxon>
        <taxon>Agaricomycetidae</taxon>
        <taxon>Agaricales</taxon>
        <taxon>Pleurotineae</taxon>
        <taxon>Pterulaceae</taxon>
        <taxon>Pterulicium</taxon>
    </lineage>
</organism>
<gene>
    <name evidence="2" type="ORF">BDV98DRAFT_503227</name>
</gene>
<feature type="compositionally biased region" description="Low complexity" evidence="1">
    <location>
        <begin position="8"/>
        <end position="21"/>
    </location>
</feature>
<name>A0A5C3QQU6_9AGAR</name>
<evidence type="ECO:0000313" key="2">
    <source>
        <dbReference type="EMBL" id="TFL03937.1"/>
    </source>
</evidence>
<accession>A0A5C3QQU6</accession>